<gene>
    <name evidence="2" type="ORF">DPMN_181061</name>
</gene>
<evidence type="ECO:0000313" key="2">
    <source>
        <dbReference type="EMBL" id="KAH3746651.1"/>
    </source>
</evidence>
<protein>
    <submittedName>
        <fullName evidence="2">Uncharacterized protein</fullName>
    </submittedName>
</protein>
<keyword evidence="3" id="KW-1185">Reference proteome</keyword>
<proteinExistence type="predicted"/>
<name>A0A9D4I185_DREPO</name>
<feature type="compositionally biased region" description="Basic and acidic residues" evidence="1">
    <location>
        <begin position="101"/>
        <end position="111"/>
    </location>
</feature>
<dbReference type="Proteomes" id="UP000828390">
    <property type="component" value="Unassembled WGS sequence"/>
</dbReference>
<feature type="compositionally biased region" description="Basic and acidic residues" evidence="1">
    <location>
        <begin position="129"/>
        <end position="168"/>
    </location>
</feature>
<evidence type="ECO:0000256" key="1">
    <source>
        <dbReference type="SAM" id="MobiDB-lite"/>
    </source>
</evidence>
<reference evidence="2" key="1">
    <citation type="journal article" date="2019" name="bioRxiv">
        <title>The Genome of the Zebra Mussel, Dreissena polymorpha: A Resource for Invasive Species Research.</title>
        <authorList>
            <person name="McCartney M.A."/>
            <person name="Auch B."/>
            <person name="Kono T."/>
            <person name="Mallez S."/>
            <person name="Zhang Y."/>
            <person name="Obille A."/>
            <person name="Becker A."/>
            <person name="Abrahante J.E."/>
            <person name="Garbe J."/>
            <person name="Badalamenti J.P."/>
            <person name="Herman A."/>
            <person name="Mangelson H."/>
            <person name="Liachko I."/>
            <person name="Sullivan S."/>
            <person name="Sone E.D."/>
            <person name="Koren S."/>
            <person name="Silverstein K.A.T."/>
            <person name="Beckman K.B."/>
            <person name="Gohl D.M."/>
        </authorList>
    </citation>
    <scope>NUCLEOTIDE SEQUENCE</scope>
    <source>
        <strain evidence="2">Duluth1</strain>
        <tissue evidence="2">Whole animal</tissue>
    </source>
</reference>
<evidence type="ECO:0000313" key="3">
    <source>
        <dbReference type="Proteomes" id="UP000828390"/>
    </source>
</evidence>
<comment type="caution">
    <text evidence="2">The sequence shown here is derived from an EMBL/GenBank/DDBJ whole genome shotgun (WGS) entry which is preliminary data.</text>
</comment>
<feature type="region of interest" description="Disordered" evidence="1">
    <location>
        <begin position="79"/>
        <end position="168"/>
    </location>
</feature>
<reference evidence="2" key="2">
    <citation type="submission" date="2020-11" db="EMBL/GenBank/DDBJ databases">
        <authorList>
            <person name="McCartney M.A."/>
            <person name="Auch B."/>
            <person name="Kono T."/>
            <person name="Mallez S."/>
            <person name="Becker A."/>
            <person name="Gohl D.M."/>
            <person name="Silverstein K.A.T."/>
            <person name="Koren S."/>
            <person name="Bechman K.B."/>
            <person name="Herman A."/>
            <person name="Abrahante J.E."/>
            <person name="Garbe J."/>
        </authorList>
    </citation>
    <scope>NUCLEOTIDE SEQUENCE</scope>
    <source>
        <strain evidence="2">Duluth1</strain>
        <tissue evidence="2">Whole animal</tissue>
    </source>
</reference>
<dbReference type="EMBL" id="JAIWYP010000010">
    <property type="protein sequence ID" value="KAH3746651.1"/>
    <property type="molecule type" value="Genomic_DNA"/>
</dbReference>
<accession>A0A9D4I185</accession>
<dbReference type="AlphaFoldDB" id="A0A9D4I185"/>
<organism evidence="2 3">
    <name type="scientific">Dreissena polymorpha</name>
    <name type="common">Zebra mussel</name>
    <name type="synonym">Mytilus polymorpha</name>
    <dbReference type="NCBI Taxonomy" id="45954"/>
    <lineage>
        <taxon>Eukaryota</taxon>
        <taxon>Metazoa</taxon>
        <taxon>Spiralia</taxon>
        <taxon>Lophotrochozoa</taxon>
        <taxon>Mollusca</taxon>
        <taxon>Bivalvia</taxon>
        <taxon>Autobranchia</taxon>
        <taxon>Heteroconchia</taxon>
        <taxon>Euheterodonta</taxon>
        <taxon>Imparidentia</taxon>
        <taxon>Neoheterodontei</taxon>
        <taxon>Myida</taxon>
        <taxon>Dreissenoidea</taxon>
        <taxon>Dreissenidae</taxon>
        <taxon>Dreissena</taxon>
    </lineage>
</organism>
<sequence>MKYFLGVGRCTPNAAVNGDMGWEPPIVRPWRCIMGHYFRWVHMDSTRLNKHVFVNYKIRLPSRYLKCESQPPVLATIAASGYCSQKNERTDERKKGRTNGRTKEETNERTHGRTPQDNLVKKPGQRKHGQIDGRTNELTDERTDEIRDERAHGQTKEPTHEGTTEGTD</sequence>